<evidence type="ECO:0000313" key="2">
    <source>
        <dbReference type="Proteomes" id="UP000515947"/>
    </source>
</evidence>
<organism evidence="1 2">
    <name type="scientific">Nocardioides mesophilus</name>
    <dbReference type="NCBI Taxonomy" id="433659"/>
    <lineage>
        <taxon>Bacteria</taxon>
        <taxon>Bacillati</taxon>
        <taxon>Actinomycetota</taxon>
        <taxon>Actinomycetes</taxon>
        <taxon>Propionibacteriales</taxon>
        <taxon>Nocardioidaceae</taxon>
        <taxon>Nocardioides</taxon>
    </lineage>
</organism>
<dbReference type="NCBIfam" id="NF040618">
    <property type="entry name" value="PPA1309_fam"/>
    <property type="match status" value="1"/>
</dbReference>
<name>A0A7G9RHJ6_9ACTN</name>
<gene>
    <name evidence="1" type="ORF">H9L09_14700</name>
</gene>
<dbReference type="InterPro" id="IPR047681">
    <property type="entry name" value="PPA1309-like"/>
</dbReference>
<keyword evidence="2" id="KW-1185">Reference proteome</keyword>
<dbReference type="KEGG" id="nmes:H9L09_14700"/>
<proteinExistence type="predicted"/>
<reference evidence="1 2" key="1">
    <citation type="submission" date="2020-08" db="EMBL/GenBank/DDBJ databases">
        <title>Genome sequence of Nocardioides mesophilus KACC 16243T.</title>
        <authorList>
            <person name="Hyun D.-W."/>
            <person name="Bae J.-W."/>
        </authorList>
    </citation>
    <scope>NUCLEOTIDE SEQUENCE [LARGE SCALE GENOMIC DNA]</scope>
    <source>
        <strain evidence="1 2">KACC 16243</strain>
    </source>
</reference>
<dbReference type="AlphaFoldDB" id="A0A7G9RHJ6"/>
<dbReference type="EMBL" id="CP060713">
    <property type="protein sequence ID" value="QNN55071.1"/>
    <property type="molecule type" value="Genomic_DNA"/>
</dbReference>
<protein>
    <submittedName>
        <fullName evidence="1">Uncharacterized protein</fullName>
    </submittedName>
</protein>
<accession>A0A7G9RHJ6</accession>
<evidence type="ECO:0000313" key="1">
    <source>
        <dbReference type="EMBL" id="QNN55071.1"/>
    </source>
</evidence>
<dbReference type="Proteomes" id="UP000515947">
    <property type="component" value="Chromosome"/>
</dbReference>
<sequence length="168" mass="18005">MVTVVREIEQHAAGQGWDQPARIFALVPTGELLAQEPGLASALGIEGEPPAGSLTPVEQEPLTPEQNLEELLISIMWPDEVAGCAVVVERLVLPPSADADLPDEPAAAQEYAAAHPERQEVRMIAAARRDGATYSALRLRAHDDDFSVLEGPDLVPALLELLSATFEQ</sequence>